<keyword evidence="3" id="KW-1185">Reference proteome</keyword>
<proteinExistence type="predicted"/>
<evidence type="ECO:0008006" key="4">
    <source>
        <dbReference type="Google" id="ProtNLM"/>
    </source>
</evidence>
<name>A0ABY2K434_9DEIN</name>
<evidence type="ECO:0000313" key="2">
    <source>
        <dbReference type="EMBL" id="TFU14936.1"/>
    </source>
</evidence>
<feature type="chain" id="PRO_5045306016" description="Lipoprotein" evidence="1">
    <location>
        <begin position="22"/>
        <end position="171"/>
    </location>
</feature>
<dbReference type="Proteomes" id="UP000297244">
    <property type="component" value="Unassembled WGS sequence"/>
</dbReference>
<accession>A0ABY2K434</accession>
<dbReference type="RefSeq" id="WP_135343856.1">
    <property type="nucleotide sequence ID" value="NZ_ML214258.1"/>
</dbReference>
<reference evidence="2 3" key="1">
    <citation type="submission" date="2019-03" db="EMBL/GenBank/DDBJ databases">
        <title>Thermus tengchongensis species for the arsenic transformation mechanism.</title>
        <authorList>
            <person name="Yuan G.C."/>
        </authorList>
    </citation>
    <scope>NUCLEOTIDE SEQUENCE [LARGE SCALE GENOMIC DNA]</scope>
    <source>
        <strain evidence="2 3">15Y</strain>
    </source>
</reference>
<gene>
    <name evidence="2" type="ORF">E0489_11060</name>
</gene>
<comment type="caution">
    <text evidence="2">The sequence shown here is derived from an EMBL/GenBank/DDBJ whole genome shotgun (WGS) entry which is preliminary data.</text>
</comment>
<evidence type="ECO:0000313" key="3">
    <source>
        <dbReference type="Proteomes" id="UP000297244"/>
    </source>
</evidence>
<evidence type="ECO:0000256" key="1">
    <source>
        <dbReference type="SAM" id="SignalP"/>
    </source>
</evidence>
<dbReference type="EMBL" id="SKBL01000023">
    <property type="protein sequence ID" value="TFU14936.1"/>
    <property type="molecule type" value="Genomic_DNA"/>
</dbReference>
<dbReference type="PROSITE" id="PS51257">
    <property type="entry name" value="PROKAR_LIPOPROTEIN"/>
    <property type="match status" value="1"/>
</dbReference>
<protein>
    <recommendedName>
        <fullName evidence="4">Lipoprotein</fullName>
    </recommendedName>
</protein>
<organism evidence="2 3">
    <name type="scientific">Thermus tengchongensis</name>
    <dbReference type="NCBI Taxonomy" id="1214928"/>
    <lineage>
        <taxon>Bacteria</taxon>
        <taxon>Thermotogati</taxon>
        <taxon>Deinococcota</taxon>
        <taxon>Deinococci</taxon>
        <taxon>Thermales</taxon>
        <taxon>Thermaceae</taxon>
        <taxon>Thermus</taxon>
    </lineage>
</organism>
<sequence>MKRLLLSALGLSLLLAACSMSVTVPLPDQKVTLATMIDTVGHVVYPAKPMAFPSVPAKGVEVSGVLEASQPLALTLSLYARLSDPATDPQCLALSDFTTTYACPVGPDDEKVGSATFTLSQSAPLTLKGQNLTRGVQEGRLWLGVEASNSLPAGPVEFAFKNLKATLIVGL</sequence>
<feature type="signal peptide" evidence="1">
    <location>
        <begin position="1"/>
        <end position="21"/>
    </location>
</feature>
<keyword evidence="1" id="KW-0732">Signal</keyword>